<dbReference type="Pfam" id="PF01614">
    <property type="entry name" value="IclR_C"/>
    <property type="match status" value="1"/>
</dbReference>
<dbReference type="GO" id="GO:0003700">
    <property type="term" value="F:DNA-binding transcription factor activity"/>
    <property type="evidence" value="ECO:0007669"/>
    <property type="project" value="TreeGrafter"/>
</dbReference>
<protein>
    <submittedName>
        <fullName evidence="6">IclR family transcriptional regulator</fullName>
    </submittedName>
</protein>
<dbReference type="GO" id="GO:0003677">
    <property type="term" value="F:DNA binding"/>
    <property type="evidence" value="ECO:0007669"/>
    <property type="project" value="UniProtKB-KW"/>
</dbReference>
<dbReference type="PANTHER" id="PTHR30136:SF24">
    <property type="entry name" value="HTH-TYPE TRANSCRIPTIONAL REPRESSOR ALLR"/>
    <property type="match status" value="1"/>
</dbReference>
<dbReference type="PROSITE" id="PS51077">
    <property type="entry name" value="HTH_ICLR"/>
    <property type="match status" value="1"/>
</dbReference>
<dbReference type="CDD" id="cd00090">
    <property type="entry name" value="HTH_ARSR"/>
    <property type="match status" value="1"/>
</dbReference>
<dbReference type="AlphaFoldDB" id="A0A5C8UNL5"/>
<feature type="domain" description="HTH iclR-type" evidence="4">
    <location>
        <begin position="2"/>
        <end position="61"/>
    </location>
</feature>
<gene>
    <name evidence="6" type="ORF">FVP33_15185</name>
</gene>
<dbReference type="Pfam" id="PF09339">
    <property type="entry name" value="HTH_IclR"/>
    <property type="match status" value="1"/>
</dbReference>
<sequence length="243" mass="26543">MSQSVLRAARIIDAIADEPRTVMELAATFDLHRSTMFRELRALESVGYVHRRKDGRYRLGLHLVSLARRAFDDLDLPGAARDHLRTLHGIVGNTVHLAALVEDIIVYVDKVEDPSGVRMYSSIGKAVVPYASGVGKAILAGLDVGARDAVLAGATWVKFTENTISSRAELDRQLDLVTQQGWAADDREFEDFINCIAVPIVTPLGVVGALSITAIRMVQDLDTLKTRIPAMLQTATLIARELG</sequence>
<dbReference type="EMBL" id="VRMG01000009">
    <property type="protein sequence ID" value="TXN29501.1"/>
    <property type="molecule type" value="Genomic_DNA"/>
</dbReference>
<reference evidence="6 7" key="1">
    <citation type="submission" date="2019-08" db="EMBL/GenBank/DDBJ databases">
        <title>Bacterial whole genome sequence for Glaciihabitans sp. CHu50b-6-2.</title>
        <authorList>
            <person name="Jin L."/>
        </authorList>
    </citation>
    <scope>NUCLEOTIDE SEQUENCE [LARGE SCALE GENOMIC DNA]</scope>
    <source>
        <strain evidence="6 7">CHu50b-6-2</strain>
    </source>
</reference>
<evidence type="ECO:0000259" key="4">
    <source>
        <dbReference type="PROSITE" id="PS51077"/>
    </source>
</evidence>
<dbReference type="PROSITE" id="PS51078">
    <property type="entry name" value="ICLR_ED"/>
    <property type="match status" value="1"/>
</dbReference>
<dbReference type="InterPro" id="IPR014757">
    <property type="entry name" value="Tscrpt_reg_IclR_C"/>
</dbReference>
<dbReference type="SUPFAM" id="SSF46785">
    <property type="entry name" value="Winged helix' DNA-binding domain"/>
    <property type="match status" value="1"/>
</dbReference>
<dbReference type="Gene3D" id="1.10.10.10">
    <property type="entry name" value="Winged helix-like DNA-binding domain superfamily/Winged helix DNA-binding domain"/>
    <property type="match status" value="1"/>
</dbReference>
<keyword evidence="3" id="KW-0804">Transcription</keyword>
<dbReference type="InterPro" id="IPR029016">
    <property type="entry name" value="GAF-like_dom_sf"/>
</dbReference>
<dbReference type="InterPro" id="IPR011991">
    <property type="entry name" value="ArsR-like_HTH"/>
</dbReference>
<dbReference type="RefSeq" id="WP_147784517.1">
    <property type="nucleotide sequence ID" value="NZ_VRMG01000009.1"/>
</dbReference>
<keyword evidence="2" id="KW-0238">DNA-binding</keyword>
<proteinExistence type="predicted"/>
<evidence type="ECO:0000313" key="6">
    <source>
        <dbReference type="EMBL" id="TXN29501.1"/>
    </source>
</evidence>
<organism evidence="6 7">
    <name type="scientific">Lacisediminihabitans profunda</name>
    <dbReference type="NCBI Taxonomy" id="2594790"/>
    <lineage>
        <taxon>Bacteria</taxon>
        <taxon>Bacillati</taxon>
        <taxon>Actinomycetota</taxon>
        <taxon>Actinomycetes</taxon>
        <taxon>Micrococcales</taxon>
        <taxon>Microbacteriaceae</taxon>
        <taxon>Lacisediminihabitans</taxon>
    </lineage>
</organism>
<evidence type="ECO:0000256" key="1">
    <source>
        <dbReference type="ARBA" id="ARBA00023015"/>
    </source>
</evidence>
<dbReference type="SMART" id="SM00346">
    <property type="entry name" value="HTH_ICLR"/>
    <property type="match status" value="1"/>
</dbReference>
<evidence type="ECO:0000256" key="3">
    <source>
        <dbReference type="ARBA" id="ARBA00023163"/>
    </source>
</evidence>
<dbReference type="PANTHER" id="PTHR30136">
    <property type="entry name" value="HELIX-TURN-HELIX TRANSCRIPTIONAL REGULATOR, ICLR FAMILY"/>
    <property type="match status" value="1"/>
</dbReference>
<dbReference type="InterPro" id="IPR005471">
    <property type="entry name" value="Tscrpt_reg_IclR_N"/>
</dbReference>
<evidence type="ECO:0000256" key="2">
    <source>
        <dbReference type="ARBA" id="ARBA00023125"/>
    </source>
</evidence>
<comment type="caution">
    <text evidence="6">The sequence shown here is derived from an EMBL/GenBank/DDBJ whole genome shotgun (WGS) entry which is preliminary data.</text>
</comment>
<dbReference type="InterPro" id="IPR036388">
    <property type="entry name" value="WH-like_DNA-bd_sf"/>
</dbReference>
<feature type="domain" description="IclR-ED" evidence="5">
    <location>
        <begin position="62"/>
        <end position="243"/>
    </location>
</feature>
<dbReference type="InterPro" id="IPR050707">
    <property type="entry name" value="HTH_MetabolicPath_Reg"/>
</dbReference>
<dbReference type="Proteomes" id="UP000321379">
    <property type="component" value="Unassembled WGS sequence"/>
</dbReference>
<keyword evidence="1" id="KW-0805">Transcription regulation</keyword>
<keyword evidence="7" id="KW-1185">Reference proteome</keyword>
<dbReference type="SUPFAM" id="SSF55781">
    <property type="entry name" value="GAF domain-like"/>
    <property type="match status" value="1"/>
</dbReference>
<name>A0A5C8UNL5_9MICO</name>
<evidence type="ECO:0000313" key="7">
    <source>
        <dbReference type="Proteomes" id="UP000321379"/>
    </source>
</evidence>
<dbReference type="InterPro" id="IPR036390">
    <property type="entry name" value="WH_DNA-bd_sf"/>
</dbReference>
<accession>A0A5C8UNL5</accession>
<evidence type="ECO:0000259" key="5">
    <source>
        <dbReference type="PROSITE" id="PS51078"/>
    </source>
</evidence>
<dbReference type="Gene3D" id="3.30.450.40">
    <property type="match status" value="1"/>
</dbReference>
<dbReference type="GO" id="GO:0045892">
    <property type="term" value="P:negative regulation of DNA-templated transcription"/>
    <property type="evidence" value="ECO:0007669"/>
    <property type="project" value="TreeGrafter"/>
</dbReference>